<gene>
    <name evidence="4" type="ORF">HMPREF9193_00163</name>
</gene>
<comment type="caution">
    <text evidence="4">The sequence shown here is derived from an EMBL/GenBank/DDBJ whole genome shotgun (WGS) entry which is preliminary data.</text>
</comment>
<sequence length="358" mass="39713">MTQPVFCGIIIEVFKVEKRVARIRTYKRLEKSLVHNTAVFIGTVFQKIASFWVGVFKFCDRKITVMIVPHSQSKVINFRTNLFSLASGALLVFGIVVSFFYFNGRSINASAEISRLKEENRKTLASLDELRDENNSLLQTAEQFQNTLSQALALIGISQPSAVKNSGQNSDLASLFNMQEIARGSVKESGDIRKLTSYLESAVQPIEQIGKMLQIQGAMFSDTPNIWPIKGGMGHFSMPFGQALHPITGQWYIHKGLDISTYRAGDPVISTANGQVVTVTYDASFGNYIIIQHKYGYYTRYAHLQSTRVKTGQFVSQGEVIGTIGNSGVSTGPHLHYEVHIGSDVVDPAKYVNIKLKS</sequence>
<reference evidence="4 5" key="1">
    <citation type="submission" date="2013-08" db="EMBL/GenBank/DDBJ databases">
        <authorList>
            <person name="Weinstock G."/>
            <person name="Sodergren E."/>
            <person name="Wylie T."/>
            <person name="Fulton L."/>
            <person name="Fulton R."/>
            <person name="Fronick C."/>
            <person name="O'Laughlin M."/>
            <person name="Godfrey J."/>
            <person name="Miner T."/>
            <person name="Herter B."/>
            <person name="Appelbaum E."/>
            <person name="Cordes M."/>
            <person name="Lek S."/>
            <person name="Wollam A."/>
            <person name="Pepin K.H."/>
            <person name="Palsikar V.B."/>
            <person name="Mitreva M."/>
            <person name="Wilson R.K."/>
        </authorList>
    </citation>
    <scope>NUCLEOTIDE SEQUENCE [LARGE SCALE GENOMIC DNA]</scope>
    <source>
        <strain evidence="4 5">ATCC 700332</strain>
    </source>
</reference>
<evidence type="ECO:0000313" key="5">
    <source>
        <dbReference type="Proteomes" id="UP000016649"/>
    </source>
</evidence>
<evidence type="ECO:0000256" key="1">
    <source>
        <dbReference type="SAM" id="Coils"/>
    </source>
</evidence>
<protein>
    <submittedName>
        <fullName evidence="4">Peptidase, M23 family</fullName>
    </submittedName>
</protein>
<proteinExistence type="predicted"/>
<dbReference type="InterPro" id="IPR011055">
    <property type="entry name" value="Dup_hybrid_motif"/>
</dbReference>
<evidence type="ECO:0000259" key="3">
    <source>
        <dbReference type="Pfam" id="PF01551"/>
    </source>
</evidence>
<dbReference type="Gene3D" id="2.70.70.10">
    <property type="entry name" value="Glucose Permease (Domain IIA)"/>
    <property type="match status" value="1"/>
</dbReference>
<dbReference type="EMBL" id="AWVH01000005">
    <property type="protein sequence ID" value="ERJ94194.1"/>
    <property type="molecule type" value="Genomic_DNA"/>
</dbReference>
<feature type="transmembrane region" description="Helical" evidence="2">
    <location>
        <begin position="38"/>
        <end position="59"/>
    </location>
</feature>
<dbReference type="PANTHER" id="PTHR21666:SF270">
    <property type="entry name" value="MUREIN HYDROLASE ACTIVATOR ENVC"/>
    <property type="match status" value="1"/>
</dbReference>
<dbReference type="Proteomes" id="UP000016649">
    <property type="component" value="Unassembled WGS sequence"/>
</dbReference>
<keyword evidence="1" id="KW-0175">Coiled coil</keyword>
<keyword evidence="2" id="KW-1133">Transmembrane helix</keyword>
<feature type="transmembrane region" description="Helical" evidence="2">
    <location>
        <begin position="80"/>
        <end position="102"/>
    </location>
</feature>
<dbReference type="InterPro" id="IPR050570">
    <property type="entry name" value="Cell_wall_metabolism_enzyme"/>
</dbReference>
<dbReference type="InterPro" id="IPR016047">
    <property type="entry name" value="M23ase_b-sheet_dom"/>
</dbReference>
<dbReference type="CDD" id="cd12797">
    <property type="entry name" value="M23_peptidase"/>
    <property type="match status" value="1"/>
</dbReference>
<keyword evidence="2" id="KW-0812">Transmembrane</keyword>
<dbReference type="Pfam" id="PF01551">
    <property type="entry name" value="Peptidase_M23"/>
    <property type="match status" value="1"/>
</dbReference>
<feature type="domain" description="M23ase beta-sheet core" evidence="3">
    <location>
        <begin position="253"/>
        <end position="348"/>
    </location>
</feature>
<evidence type="ECO:0000313" key="4">
    <source>
        <dbReference type="EMBL" id="ERJ94194.1"/>
    </source>
</evidence>
<name>A0ABN0P1E8_TRELE</name>
<dbReference type="SUPFAM" id="SSF51261">
    <property type="entry name" value="Duplicated hybrid motif"/>
    <property type="match status" value="1"/>
</dbReference>
<organism evidence="4 5">
    <name type="scientific">Treponema lecithinolyticum ATCC 700332</name>
    <dbReference type="NCBI Taxonomy" id="1321815"/>
    <lineage>
        <taxon>Bacteria</taxon>
        <taxon>Pseudomonadati</taxon>
        <taxon>Spirochaetota</taxon>
        <taxon>Spirochaetia</taxon>
        <taxon>Spirochaetales</taxon>
        <taxon>Treponemataceae</taxon>
        <taxon>Treponema</taxon>
    </lineage>
</organism>
<keyword evidence="2" id="KW-0472">Membrane</keyword>
<dbReference type="PANTHER" id="PTHR21666">
    <property type="entry name" value="PEPTIDASE-RELATED"/>
    <property type="match status" value="1"/>
</dbReference>
<feature type="coiled-coil region" evidence="1">
    <location>
        <begin position="113"/>
        <end position="147"/>
    </location>
</feature>
<keyword evidence="5" id="KW-1185">Reference proteome</keyword>
<accession>A0ABN0P1E8</accession>
<evidence type="ECO:0000256" key="2">
    <source>
        <dbReference type="SAM" id="Phobius"/>
    </source>
</evidence>